<dbReference type="GO" id="GO:0003964">
    <property type="term" value="F:RNA-directed DNA polymerase activity"/>
    <property type="evidence" value="ECO:0007669"/>
    <property type="project" value="UniProtKB-KW"/>
</dbReference>
<dbReference type="Gene3D" id="3.30.70.270">
    <property type="match status" value="1"/>
</dbReference>
<evidence type="ECO:0000256" key="7">
    <source>
        <dbReference type="ARBA" id="ARBA00022918"/>
    </source>
</evidence>
<dbReference type="OrthoDB" id="6157637at2759"/>
<dbReference type="Proteomes" id="UP000597762">
    <property type="component" value="Unassembled WGS sequence"/>
</dbReference>
<evidence type="ECO:0000256" key="3">
    <source>
        <dbReference type="ARBA" id="ARBA00022695"/>
    </source>
</evidence>
<dbReference type="CDD" id="cd01647">
    <property type="entry name" value="RT_LTR"/>
    <property type="match status" value="1"/>
</dbReference>
<dbReference type="InterPro" id="IPR000477">
    <property type="entry name" value="RT_dom"/>
</dbReference>
<dbReference type="GO" id="GO:0004519">
    <property type="term" value="F:endonuclease activity"/>
    <property type="evidence" value="ECO:0007669"/>
    <property type="project" value="UniProtKB-KW"/>
</dbReference>
<sequence length="246" mass="28095">MRTDIQRRGVLSRLSTVGLNASIPSANGCEDLFKQYKSLLSPFTHAEPVKHNKTHAIKTTGSPVHASPRRLHPTKLRVAKDEFENMLKLGIIRPSSSPYATPLHMVPKNDADSWRPCGDYRLLNAQTVPDKYPIPHIKDFALSLEGATVFTKLDLRKAFYQIPIEPSDIHKTAITTPFGLYEFIRMHLGLRNAAQSFQRLIDEVRCGLPYAYEYIDDVLIACKTPEENRDYLQSVFKRLQHYDVQF</sequence>
<gene>
    <name evidence="9" type="ORF">SPHA_58404</name>
</gene>
<keyword evidence="4" id="KW-0540">Nuclease</keyword>
<keyword evidence="10" id="KW-1185">Reference proteome</keyword>
<name>A0A812DSP9_ACAPH</name>
<evidence type="ECO:0000256" key="2">
    <source>
        <dbReference type="ARBA" id="ARBA00022679"/>
    </source>
</evidence>
<comment type="caution">
    <text evidence="9">The sequence shown here is derived from an EMBL/GenBank/DDBJ whole genome shotgun (WGS) entry which is preliminary data.</text>
</comment>
<dbReference type="AlphaFoldDB" id="A0A812DSP9"/>
<evidence type="ECO:0000313" key="10">
    <source>
        <dbReference type="Proteomes" id="UP000597762"/>
    </source>
</evidence>
<protein>
    <recommendedName>
        <fullName evidence="8">Reverse transcriptase domain-containing protein</fullName>
    </recommendedName>
</protein>
<keyword evidence="2" id="KW-0808">Transferase</keyword>
<dbReference type="InterPro" id="IPR053134">
    <property type="entry name" value="RNA-dir_DNA_polymerase"/>
</dbReference>
<dbReference type="PANTHER" id="PTHR24559:SF444">
    <property type="entry name" value="REVERSE TRANSCRIPTASE DOMAIN-CONTAINING PROTEIN"/>
    <property type="match status" value="1"/>
</dbReference>
<dbReference type="Pfam" id="PF00078">
    <property type="entry name" value="RVT_1"/>
    <property type="match status" value="1"/>
</dbReference>
<dbReference type="Gene3D" id="3.10.10.10">
    <property type="entry name" value="HIV Type 1 Reverse Transcriptase, subunit A, domain 1"/>
    <property type="match status" value="1"/>
</dbReference>
<dbReference type="SUPFAM" id="SSF56672">
    <property type="entry name" value="DNA/RNA polymerases"/>
    <property type="match status" value="1"/>
</dbReference>
<dbReference type="InterPro" id="IPR043502">
    <property type="entry name" value="DNA/RNA_pol_sf"/>
</dbReference>
<keyword evidence="3" id="KW-0548">Nucleotidyltransferase</keyword>
<evidence type="ECO:0000256" key="1">
    <source>
        <dbReference type="ARBA" id="ARBA00022670"/>
    </source>
</evidence>
<evidence type="ECO:0000256" key="5">
    <source>
        <dbReference type="ARBA" id="ARBA00022759"/>
    </source>
</evidence>
<feature type="domain" description="Reverse transcriptase" evidence="8">
    <location>
        <begin position="106"/>
        <end position="244"/>
    </location>
</feature>
<accession>A0A812DSP9</accession>
<keyword evidence="5" id="KW-0255">Endonuclease</keyword>
<proteinExistence type="predicted"/>
<evidence type="ECO:0000259" key="8">
    <source>
        <dbReference type="Pfam" id="PF00078"/>
    </source>
</evidence>
<evidence type="ECO:0000313" key="9">
    <source>
        <dbReference type="EMBL" id="CAE1306096.1"/>
    </source>
</evidence>
<evidence type="ECO:0000256" key="4">
    <source>
        <dbReference type="ARBA" id="ARBA00022722"/>
    </source>
</evidence>
<organism evidence="9 10">
    <name type="scientific">Acanthosepion pharaonis</name>
    <name type="common">Pharaoh cuttlefish</name>
    <name type="synonym">Sepia pharaonis</name>
    <dbReference type="NCBI Taxonomy" id="158019"/>
    <lineage>
        <taxon>Eukaryota</taxon>
        <taxon>Metazoa</taxon>
        <taxon>Spiralia</taxon>
        <taxon>Lophotrochozoa</taxon>
        <taxon>Mollusca</taxon>
        <taxon>Cephalopoda</taxon>
        <taxon>Coleoidea</taxon>
        <taxon>Decapodiformes</taxon>
        <taxon>Sepiida</taxon>
        <taxon>Sepiina</taxon>
        <taxon>Sepiidae</taxon>
        <taxon>Acanthosepion</taxon>
    </lineage>
</organism>
<reference evidence="9" key="1">
    <citation type="submission" date="2021-01" db="EMBL/GenBank/DDBJ databases">
        <authorList>
            <person name="Li R."/>
            <person name="Bekaert M."/>
        </authorList>
    </citation>
    <scope>NUCLEOTIDE SEQUENCE</scope>
    <source>
        <strain evidence="9">Farmed</strain>
    </source>
</reference>
<dbReference type="GO" id="GO:0006508">
    <property type="term" value="P:proteolysis"/>
    <property type="evidence" value="ECO:0007669"/>
    <property type="project" value="UniProtKB-KW"/>
</dbReference>
<dbReference type="FunFam" id="3.10.10.10:FF:000007">
    <property type="entry name" value="Retrovirus-related Pol polyprotein from transposon 17.6-like Protein"/>
    <property type="match status" value="1"/>
</dbReference>
<dbReference type="PANTHER" id="PTHR24559">
    <property type="entry name" value="TRANSPOSON TY3-I GAG-POL POLYPROTEIN"/>
    <property type="match status" value="1"/>
</dbReference>
<evidence type="ECO:0000256" key="6">
    <source>
        <dbReference type="ARBA" id="ARBA00022801"/>
    </source>
</evidence>
<dbReference type="EMBL" id="CAHIKZ030003989">
    <property type="protein sequence ID" value="CAE1306096.1"/>
    <property type="molecule type" value="Genomic_DNA"/>
</dbReference>
<keyword evidence="1" id="KW-0645">Protease</keyword>
<dbReference type="GO" id="GO:0008233">
    <property type="term" value="F:peptidase activity"/>
    <property type="evidence" value="ECO:0007669"/>
    <property type="project" value="UniProtKB-KW"/>
</dbReference>
<dbReference type="InterPro" id="IPR043128">
    <property type="entry name" value="Rev_trsase/Diguanyl_cyclase"/>
</dbReference>
<keyword evidence="7" id="KW-0695">RNA-directed DNA polymerase</keyword>
<keyword evidence="6" id="KW-0378">Hydrolase</keyword>